<dbReference type="PANTHER" id="PTHR28008">
    <property type="entry name" value="DOMAIN PROTEIN, PUTATIVE (AFU_ORTHOLOGUE AFUA_3G10980)-RELATED"/>
    <property type="match status" value="1"/>
</dbReference>
<evidence type="ECO:0000313" key="5">
    <source>
        <dbReference type="Proteomes" id="UP000646745"/>
    </source>
</evidence>
<organism evidence="4 5">
    <name type="scientific">Salinicola rhizosphaerae</name>
    <dbReference type="NCBI Taxonomy" id="1443141"/>
    <lineage>
        <taxon>Bacteria</taxon>
        <taxon>Pseudomonadati</taxon>
        <taxon>Pseudomonadota</taxon>
        <taxon>Gammaproteobacteria</taxon>
        <taxon>Oceanospirillales</taxon>
        <taxon>Halomonadaceae</taxon>
        <taxon>Salinicola</taxon>
    </lineage>
</organism>
<feature type="transmembrane region" description="Helical" evidence="1">
    <location>
        <begin position="91"/>
        <end position="110"/>
    </location>
</feature>
<keyword evidence="1" id="KW-0812">Transmembrane</keyword>
<gene>
    <name evidence="4" type="ORF">GCM10009038_08200</name>
</gene>
<protein>
    <recommendedName>
        <fullName evidence="3">VanZ-like domain-containing protein</fullName>
    </recommendedName>
</protein>
<dbReference type="EMBL" id="BMZI01000002">
    <property type="protein sequence ID" value="GHB12631.1"/>
    <property type="molecule type" value="Genomic_DNA"/>
</dbReference>
<accession>A0ABQ3DR08</accession>
<dbReference type="InterPro" id="IPR006976">
    <property type="entry name" value="VanZ-like"/>
</dbReference>
<dbReference type="Proteomes" id="UP000646745">
    <property type="component" value="Unassembled WGS sequence"/>
</dbReference>
<reference evidence="5" key="1">
    <citation type="journal article" date="2019" name="Int. J. Syst. Evol. Microbiol.">
        <title>The Global Catalogue of Microorganisms (GCM) 10K type strain sequencing project: providing services to taxonomists for standard genome sequencing and annotation.</title>
        <authorList>
            <consortium name="The Broad Institute Genomics Platform"/>
            <consortium name="The Broad Institute Genome Sequencing Center for Infectious Disease"/>
            <person name="Wu L."/>
            <person name="Ma J."/>
        </authorList>
    </citation>
    <scope>NUCLEOTIDE SEQUENCE [LARGE SCALE GENOMIC DNA]</scope>
    <source>
        <strain evidence="5">KCTC 32998</strain>
    </source>
</reference>
<evidence type="ECO:0000313" key="4">
    <source>
        <dbReference type="EMBL" id="GHB12631.1"/>
    </source>
</evidence>
<comment type="caution">
    <text evidence="4">The sequence shown here is derived from an EMBL/GenBank/DDBJ whole genome shotgun (WGS) entry which is preliminary data.</text>
</comment>
<dbReference type="RefSeq" id="WP_189443336.1">
    <property type="nucleotide sequence ID" value="NZ_BMZI01000002.1"/>
</dbReference>
<feature type="domain" description="VanZ-like" evidence="3">
    <location>
        <begin position="36"/>
        <end position="107"/>
    </location>
</feature>
<sequence length="120" mass="13273">MTRWQTVFLMAACCWGAGIAWGSLAPAADLPQHLPWDKFNHFAAYAGLAGWLRFSGRRWPLAWATAVAVSIAIEYLQLLVPGRDGGDWEDILANALGAGCGVALASWLVSRRWVARWFDR</sequence>
<name>A0ABQ3DR08_9GAMM</name>
<keyword evidence="1" id="KW-0472">Membrane</keyword>
<dbReference type="PANTHER" id="PTHR28008:SF1">
    <property type="entry name" value="DOMAIN PROTEIN, PUTATIVE (AFU_ORTHOLOGUE AFUA_3G10980)-RELATED"/>
    <property type="match status" value="1"/>
</dbReference>
<feature type="transmembrane region" description="Helical" evidence="1">
    <location>
        <begin position="61"/>
        <end position="79"/>
    </location>
</feature>
<feature type="chain" id="PRO_5046417634" description="VanZ-like domain-containing protein" evidence="2">
    <location>
        <begin position="28"/>
        <end position="120"/>
    </location>
</feature>
<feature type="signal peptide" evidence="2">
    <location>
        <begin position="1"/>
        <end position="27"/>
    </location>
</feature>
<proteinExistence type="predicted"/>
<dbReference type="NCBIfam" id="NF037970">
    <property type="entry name" value="vanZ_1"/>
    <property type="match status" value="1"/>
</dbReference>
<dbReference type="Pfam" id="PF04892">
    <property type="entry name" value="VanZ"/>
    <property type="match status" value="1"/>
</dbReference>
<evidence type="ECO:0000259" key="3">
    <source>
        <dbReference type="Pfam" id="PF04892"/>
    </source>
</evidence>
<keyword evidence="1" id="KW-1133">Transmembrane helix</keyword>
<evidence type="ECO:0000256" key="2">
    <source>
        <dbReference type="SAM" id="SignalP"/>
    </source>
</evidence>
<keyword evidence="5" id="KW-1185">Reference proteome</keyword>
<evidence type="ECO:0000256" key="1">
    <source>
        <dbReference type="SAM" id="Phobius"/>
    </source>
</evidence>
<keyword evidence="2" id="KW-0732">Signal</keyword>